<dbReference type="KEGG" id="spap:H3Z74_22895"/>
<gene>
    <name evidence="10" type="ORF">H3Z74_22895</name>
</gene>
<comment type="cofactor">
    <cofactor evidence="1">
        <name>Zn(2+)</name>
        <dbReference type="ChEBI" id="CHEBI:29105"/>
    </cofactor>
</comment>
<dbReference type="GO" id="GO:0006508">
    <property type="term" value="P:proteolysis"/>
    <property type="evidence" value="ECO:0007669"/>
    <property type="project" value="UniProtKB-KW"/>
</dbReference>
<dbReference type="AlphaFoldDB" id="A0A7H0LIF2"/>
<accession>A0A7H0LIF2</accession>
<protein>
    <submittedName>
        <fullName evidence="10">Peptidoglycan DD-metalloendopeptidase family protein</fullName>
    </submittedName>
</protein>
<dbReference type="SUPFAM" id="SSF51261">
    <property type="entry name" value="Duplicated hybrid motif"/>
    <property type="match status" value="1"/>
</dbReference>
<keyword evidence="8" id="KW-0732">Signal</keyword>
<dbReference type="CDD" id="cd12797">
    <property type="entry name" value="M23_peptidase"/>
    <property type="match status" value="1"/>
</dbReference>
<keyword evidence="5" id="KW-0862">Zinc</keyword>
<evidence type="ECO:0000256" key="1">
    <source>
        <dbReference type="ARBA" id="ARBA00001947"/>
    </source>
</evidence>
<evidence type="ECO:0000256" key="7">
    <source>
        <dbReference type="SAM" id="MobiDB-lite"/>
    </source>
</evidence>
<dbReference type="PANTHER" id="PTHR21666">
    <property type="entry name" value="PEPTIDASE-RELATED"/>
    <property type="match status" value="1"/>
</dbReference>
<dbReference type="InterPro" id="IPR050570">
    <property type="entry name" value="Cell_wall_metabolism_enzyme"/>
</dbReference>
<dbReference type="EMBL" id="CP061038">
    <property type="protein sequence ID" value="QNQ09455.1"/>
    <property type="molecule type" value="Genomic_DNA"/>
</dbReference>
<dbReference type="Proteomes" id="UP000516148">
    <property type="component" value="Chromosome"/>
</dbReference>
<evidence type="ECO:0000259" key="9">
    <source>
        <dbReference type="Pfam" id="PF01551"/>
    </source>
</evidence>
<evidence type="ECO:0000313" key="10">
    <source>
        <dbReference type="EMBL" id="QNQ09455.1"/>
    </source>
</evidence>
<keyword evidence="11" id="KW-1185">Reference proteome</keyword>
<evidence type="ECO:0000256" key="4">
    <source>
        <dbReference type="ARBA" id="ARBA00022801"/>
    </source>
</evidence>
<organism evidence="10 11">
    <name type="scientific">Sphingomonas alpina</name>
    <dbReference type="NCBI Taxonomy" id="653931"/>
    <lineage>
        <taxon>Bacteria</taxon>
        <taxon>Pseudomonadati</taxon>
        <taxon>Pseudomonadota</taxon>
        <taxon>Alphaproteobacteria</taxon>
        <taxon>Sphingomonadales</taxon>
        <taxon>Sphingomonadaceae</taxon>
        <taxon>Sphingomonas</taxon>
    </lineage>
</organism>
<dbReference type="Gene3D" id="2.70.70.10">
    <property type="entry name" value="Glucose Permease (Domain IIA)"/>
    <property type="match status" value="1"/>
</dbReference>
<feature type="region of interest" description="Disordered" evidence="7">
    <location>
        <begin position="247"/>
        <end position="267"/>
    </location>
</feature>
<dbReference type="PANTHER" id="PTHR21666:SF288">
    <property type="entry name" value="CELL DIVISION PROTEIN YTFB"/>
    <property type="match status" value="1"/>
</dbReference>
<keyword evidence="2" id="KW-0645">Protease</keyword>
<proteinExistence type="predicted"/>
<sequence>MRGGTKLWGWIAGVAALALAAQSLPAQDQRQRLAEAKAQSEAAAQRSARLEAQAAHEQDQARQAQAQEAAVAARIQQAEADIAAGQARIEIIRRQLAQQRARLAQRQGPVVRLVAALQSLARRPALISIVQPGSVGDIVHVRAVLSSTLPVIHARTADVRADLARSRRLQASAALATQALAGSRARLEEQRLALTRLEAEHRLRSRALGRDALFESDRAIALGERARDIVDLMGQLGNQAAVRESLESLPGPLPRPPRPGEVASPVDTVSWSHASPPYRLPVVGKIVTGLGELSDAGVRSRGLTIAAAADATVVAPAAGRVAYAGIFRGYGTIVILDHGAGWTSLVSGLGSASVRVGESVSQGAPIGRAIRGDDPRVTVELRRKGRAVDMTPLIG</sequence>
<dbReference type="GO" id="GO:0046872">
    <property type="term" value="F:metal ion binding"/>
    <property type="evidence" value="ECO:0007669"/>
    <property type="project" value="UniProtKB-KW"/>
</dbReference>
<feature type="domain" description="M23ase beta-sheet core" evidence="9">
    <location>
        <begin position="300"/>
        <end position="389"/>
    </location>
</feature>
<feature type="region of interest" description="Disordered" evidence="7">
    <location>
        <begin position="38"/>
        <end position="65"/>
    </location>
</feature>
<keyword evidence="3" id="KW-0479">Metal-binding</keyword>
<evidence type="ECO:0000256" key="5">
    <source>
        <dbReference type="ARBA" id="ARBA00022833"/>
    </source>
</evidence>
<evidence type="ECO:0000313" key="11">
    <source>
        <dbReference type="Proteomes" id="UP000516148"/>
    </source>
</evidence>
<dbReference type="InterPro" id="IPR016047">
    <property type="entry name" value="M23ase_b-sheet_dom"/>
</dbReference>
<dbReference type="RefSeq" id="WP_187761767.1">
    <property type="nucleotide sequence ID" value="NZ_CP061038.1"/>
</dbReference>
<dbReference type="InterPro" id="IPR011055">
    <property type="entry name" value="Dup_hybrid_motif"/>
</dbReference>
<evidence type="ECO:0000256" key="8">
    <source>
        <dbReference type="SAM" id="SignalP"/>
    </source>
</evidence>
<evidence type="ECO:0000256" key="6">
    <source>
        <dbReference type="ARBA" id="ARBA00023049"/>
    </source>
</evidence>
<evidence type="ECO:0000256" key="3">
    <source>
        <dbReference type="ARBA" id="ARBA00022723"/>
    </source>
</evidence>
<keyword evidence="6" id="KW-0482">Metalloprotease</keyword>
<keyword evidence="4" id="KW-0378">Hydrolase</keyword>
<feature type="chain" id="PRO_5028992015" evidence="8">
    <location>
        <begin position="27"/>
        <end position="395"/>
    </location>
</feature>
<reference evidence="10 11" key="1">
    <citation type="submission" date="2020-09" db="EMBL/GenBank/DDBJ databases">
        <title>Sphingomonas sp., a new species isolated from pork steak.</title>
        <authorList>
            <person name="Heidler von Heilborn D."/>
        </authorList>
    </citation>
    <scope>NUCLEOTIDE SEQUENCE [LARGE SCALE GENOMIC DNA]</scope>
    <source>
        <strain evidence="11">S8-3T</strain>
    </source>
</reference>
<dbReference type="GO" id="GO:0004222">
    <property type="term" value="F:metalloendopeptidase activity"/>
    <property type="evidence" value="ECO:0007669"/>
    <property type="project" value="TreeGrafter"/>
</dbReference>
<feature type="signal peptide" evidence="8">
    <location>
        <begin position="1"/>
        <end position="26"/>
    </location>
</feature>
<feature type="compositionally biased region" description="Low complexity" evidence="7">
    <location>
        <begin position="38"/>
        <end position="53"/>
    </location>
</feature>
<dbReference type="Pfam" id="PF01551">
    <property type="entry name" value="Peptidase_M23"/>
    <property type="match status" value="1"/>
</dbReference>
<name>A0A7H0LIF2_9SPHN</name>
<evidence type="ECO:0000256" key="2">
    <source>
        <dbReference type="ARBA" id="ARBA00022670"/>
    </source>
</evidence>